<evidence type="ECO:0000259" key="2">
    <source>
        <dbReference type="Pfam" id="PF13505"/>
    </source>
</evidence>
<protein>
    <submittedName>
        <fullName evidence="3">Opacity protein</fullName>
    </submittedName>
</protein>
<dbReference type="AlphaFoldDB" id="A8HUR0"/>
<evidence type="ECO:0000313" key="4">
    <source>
        <dbReference type="Proteomes" id="UP000000270"/>
    </source>
</evidence>
<dbReference type="KEGG" id="azc:AZC_0973"/>
<dbReference type="PROSITE" id="PS51257">
    <property type="entry name" value="PROKAR_LIPOPROTEIN"/>
    <property type="match status" value="1"/>
</dbReference>
<reference evidence="3 4" key="3">
    <citation type="journal article" date="2008" name="BMC Genomics">
        <title>The genome of the versatile nitrogen fixer Azorhizobium caulinodans ORS571.</title>
        <authorList>
            <person name="Lee KB."/>
            <person name="Backer P.D."/>
            <person name="Aono T."/>
            <person name="Liu CT."/>
            <person name="Suzuki S."/>
            <person name="Suzuki T."/>
            <person name="Kaneko T."/>
            <person name="Yamada M."/>
            <person name="Tabata S."/>
            <person name="Kupfer D.M."/>
            <person name="Najar F.Z."/>
            <person name="Wiley G.B."/>
            <person name="Roe B."/>
            <person name="Binnewies T.T."/>
            <person name="Ussery D.W."/>
            <person name="D'Haeze W."/>
            <person name="Herder J.D."/>
            <person name="Gevers D."/>
            <person name="Vereecke D."/>
            <person name="Holsters M."/>
            <person name="Oyaizu H."/>
        </authorList>
    </citation>
    <scope>NUCLEOTIDE SEQUENCE [LARGE SCALE GENOMIC DNA]</scope>
    <source>
        <strain evidence="4">ATCC 43989 / DSM 5975 / JCM 20966 / LMG 6465 / NBRC 14845 / NCIMB 13405 / ORS 571</strain>
    </source>
</reference>
<dbReference type="STRING" id="438753.AZC_0973"/>
<dbReference type="EMBL" id="AP009384">
    <property type="protein sequence ID" value="BAF86971.1"/>
    <property type="molecule type" value="Genomic_DNA"/>
</dbReference>
<dbReference type="InterPro" id="IPR011250">
    <property type="entry name" value="OMP/PagP_B-barrel"/>
</dbReference>
<name>A8HUR0_AZOC5</name>
<dbReference type="InterPro" id="IPR027385">
    <property type="entry name" value="Beta-barrel_OMP"/>
</dbReference>
<dbReference type="SUPFAM" id="SSF56925">
    <property type="entry name" value="OMPA-like"/>
    <property type="match status" value="1"/>
</dbReference>
<gene>
    <name evidence="3" type="ordered locus">AZC_0973</name>
</gene>
<dbReference type="Pfam" id="PF13505">
    <property type="entry name" value="OMP_b-brl"/>
    <property type="match status" value="1"/>
</dbReference>
<reference evidence="3 4" key="4">
    <citation type="journal article" date="2009" name="Appl. Environ. Microbiol.">
        <title>Comparative genome-wide transcriptional profiling of Azorhizobium caulinodans ORS571 grown under free-living and symbiotic conditions.</title>
        <authorList>
            <person name="Tsukada S."/>
            <person name="Aono T."/>
            <person name="Akiba N."/>
            <person name="Lee KB."/>
            <person name="Liu CT."/>
            <person name="Toyazaki H."/>
            <person name="Oyaizu H."/>
        </authorList>
    </citation>
    <scope>NUCLEOTIDE SEQUENCE [LARGE SCALE GENOMIC DNA]</scope>
    <source>
        <strain evidence="4">ATCC 43989 / DSM 5975 / JCM 20966 / LMG 6465 / NBRC 14845 / NCIMB 13405 / ORS 571</strain>
    </source>
</reference>
<reference evidence="3 4" key="6">
    <citation type="journal article" date="2011" name="Appl. Environ. Microbiol.">
        <title>Involvement of the azorhizobial chromosome partition gene (parA) in the onset of bacteroid differentiation during Sesbania rostrata stem nodule development.</title>
        <authorList>
            <person name="Liu CT."/>
            <person name="Lee KB."/>
            <person name="Wang YS."/>
            <person name="Peng MH."/>
            <person name="Lee KT."/>
            <person name="Suzuki S."/>
            <person name="Suzuki T."/>
            <person name="Oyaizu H."/>
        </authorList>
    </citation>
    <scope>NUCLEOTIDE SEQUENCE [LARGE SCALE GENOMIC DNA]</scope>
    <source>
        <strain evidence="4">ATCC 43989 / DSM 5975 / JCM 20966 / LMG 6465 / NBRC 14845 / NCIMB 13405 / ORS 571</strain>
    </source>
</reference>
<accession>A8HUR0</accession>
<sequence>MDLPMRIGVLIGVFTVACGGAHAADDALPRLGRSGDFSLALPTLDDDGPATAGTTAGQWYLRTNFGVGGVQGSVAGATRANSGTDTARTFGVGVGYRFLPWLRGDITADYMLALTADRPLGVNSLHTGAVMANLYWDMFTIANITPYVGGGVGFGMANVRFKPFFAPAGWGQTDVGFAWNATAGVAWSFAQDWSLDVSYRYAAMGTQEFTTYTGVPYSIDDMATHQLRIGLRRTFN</sequence>
<organism evidence="3 4">
    <name type="scientific">Azorhizobium caulinodans (strain ATCC 43989 / DSM 5975 / JCM 20966 / LMG 6465 / NBRC 14845 / NCIMB 13405 / ORS 571)</name>
    <dbReference type="NCBI Taxonomy" id="438753"/>
    <lineage>
        <taxon>Bacteria</taxon>
        <taxon>Pseudomonadati</taxon>
        <taxon>Pseudomonadota</taxon>
        <taxon>Alphaproteobacteria</taxon>
        <taxon>Hyphomicrobiales</taxon>
        <taxon>Xanthobacteraceae</taxon>
        <taxon>Azorhizobium</taxon>
    </lineage>
</organism>
<reference evidence="3 4" key="1">
    <citation type="journal article" date="2007" name="Appl. Environ. Microbiol.">
        <title>Rhizobial factors required for stem nodule maturation and maintenance in Sesbania rostrata-Azorhizobium caulinodans ORS571 symbiosis.</title>
        <authorList>
            <person name="Suzuki S."/>
            <person name="Aono T."/>
            <person name="Lee KB."/>
            <person name="Suzuki T."/>
            <person name="Liu CT."/>
            <person name="Miwa H."/>
            <person name="Wakao S."/>
            <person name="Iki T."/>
            <person name="Oyaizu H."/>
        </authorList>
    </citation>
    <scope>NUCLEOTIDE SEQUENCE [LARGE SCALE GENOMIC DNA]</scope>
    <source>
        <strain evidence="4">ATCC 43989 / DSM 5975 / JCM 20966 / LMG 6465 / NBRC 14845 / NCIMB 13405 / ORS 571</strain>
    </source>
</reference>
<dbReference type="Proteomes" id="UP000000270">
    <property type="component" value="Chromosome"/>
</dbReference>
<evidence type="ECO:0000313" key="3">
    <source>
        <dbReference type="EMBL" id="BAF86971.1"/>
    </source>
</evidence>
<dbReference type="HOGENOM" id="CLU_1173549_0_0_5"/>
<dbReference type="Gene3D" id="2.40.160.20">
    <property type="match status" value="1"/>
</dbReference>
<keyword evidence="1" id="KW-0732">Signal</keyword>
<reference evidence="3 4" key="5">
    <citation type="journal article" date="2010" name="Appl. Environ. Microbiol.">
        <title>phrR-like gene praR of Azorhizobium caulinodans ORS571 is essential for symbiosis with Sesbania rostrata and is involved in expression of reb genes.</title>
        <authorList>
            <person name="Akiba N."/>
            <person name="Aono T."/>
            <person name="Toyazaki H."/>
            <person name="Sato S."/>
            <person name="Oyaizu H."/>
        </authorList>
    </citation>
    <scope>NUCLEOTIDE SEQUENCE [LARGE SCALE GENOMIC DNA]</scope>
    <source>
        <strain evidence="4">ATCC 43989 / DSM 5975 / JCM 20966 / LMG 6465 / NBRC 14845 / NCIMB 13405 / ORS 571</strain>
    </source>
</reference>
<dbReference type="eggNOG" id="COG3637">
    <property type="taxonomic scope" value="Bacteria"/>
</dbReference>
<reference evidence="4" key="2">
    <citation type="submission" date="2007-04" db="EMBL/GenBank/DDBJ databases">
        <title>Complete genome sequence of the nitrogen-fixing bacterium Azorhizobium caulinodans ORS571.</title>
        <authorList>
            <person name="Lee K.B."/>
            <person name="Backer P.D."/>
            <person name="Aono T."/>
            <person name="Liu C.T."/>
            <person name="Suzuki S."/>
            <person name="Suzuki T."/>
            <person name="Kaneko T."/>
            <person name="Yamada M."/>
            <person name="Tabata S."/>
            <person name="Kupfer D.M."/>
            <person name="Najar F.Z."/>
            <person name="Wiley G.B."/>
            <person name="Roe B."/>
            <person name="Binnewies T."/>
            <person name="Ussery D."/>
            <person name="Vereecke D."/>
            <person name="Gevers D."/>
            <person name="Holsters M."/>
            <person name="Oyaizu H."/>
        </authorList>
    </citation>
    <scope>NUCLEOTIDE SEQUENCE [LARGE SCALE GENOMIC DNA]</scope>
    <source>
        <strain evidence="4">ATCC 43989 / DSM 5975 / JCM 20966 / LMG 6465 / NBRC 14845 / NCIMB 13405 / ORS 571</strain>
    </source>
</reference>
<keyword evidence="4" id="KW-1185">Reference proteome</keyword>
<proteinExistence type="predicted"/>
<feature type="domain" description="Outer membrane protein beta-barrel" evidence="2">
    <location>
        <begin position="49"/>
        <end position="235"/>
    </location>
</feature>
<evidence type="ECO:0000256" key="1">
    <source>
        <dbReference type="ARBA" id="ARBA00022729"/>
    </source>
</evidence>